<feature type="transmembrane region" description="Helical" evidence="5">
    <location>
        <begin position="97"/>
        <end position="114"/>
    </location>
</feature>
<dbReference type="InterPro" id="IPR051598">
    <property type="entry name" value="TSUP/Inactive_protease-like"/>
</dbReference>
<reference evidence="6" key="1">
    <citation type="submission" date="2023-02" db="EMBL/GenBank/DDBJ databases">
        <title>Description of Herbaspirillum huttiense subsp. nephrolepsisexaltata and Herbaspirillum huttiense subsp. lycopersicon.</title>
        <authorList>
            <person name="Poudel M."/>
            <person name="Sharma A."/>
            <person name="Goss E."/>
            <person name="Tapia J.H."/>
            <person name="Harmon C.M."/>
            <person name="Jones J.B."/>
        </authorList>
    </citation>
    <scope>NUCLEOTIDE SEQUENCE</scope>
    <source>
        <strain evidence="6">NC40101</strain>
    </source>
</reference>
<dbReference type="GO" id="GO:0005886">
    <property type="term" value="C:plasma membrane"/>
    <property type="evidence" value="ECO:0007669"/>
    <property type="project" value="UniProtKB-SubCell"/>
</dbReference>
<organism evidence="6">
    <name type="scientific">Herbaspirillum huttiense subsp. nephrolepidis</name>
    <dbReference type="NCBI Taxonomy" id="3075126"/>
    <lineage>
        <taxon>Bacteria</taxon>
        <taxon>Pseudomonadati</taxon>
        <taxon>Pseudomonadota</taxon>
        <taxon>Betaproteobacteria</taxon>
        <taxon>Burkholderiales</taxon>
        <taxon>Oxalobacteraceae</taxon>
        <taxon>Herbaspirillum</taxon>
    </lineage>
</organism>
<evidence type="ECO:0000256" key="2">
    <source>
        <dbReference type="ARBA" id="ARBA00022692"/>
    </source>
</evidence>
<feature type="transmembrane region" description="Helical" evidence="5">
    <location>
        <begin position="148"/>
        <end position="178"/>
    </location>
</feature>
<protein>
    <recommendedName>
        <fullName evidence="5">Probable membrane transporter protein</fullName>
    </recommendedName>
</protein>
<dbReference type="Pfam" id="PF01925">
    <property type="entry name" value="TauE"/>
    <property type="match status" value="1"/>
</dbReference>
<evidence type="ECO:0000256" key="4">
    <source>
        <dbReference type="ARBA" id="ARBA00023136"/>
    </source>
</evidence>
<name>A0AAE4K9F8_9BURK</name>
<dbReference type="RefSeq" id="WP_311434962.1">
    <property type="nucleotide sequence ID" value="NZ_JBCGUI010000029.1"/>
</dbReference>
<accession>A0AAE4K9F8</accession>
<keyword evidence="3 5" id="KW-1133">Transmembrane helix</keyword>
<dbReference type="InterPro" id="IPR002781">
    <property type="entry name" value="TM_pro_TauE-like"/>
</dbReference>
<evidence type="ECO:0000256" key="5">
    <source>
        <dbReference type="RuleBase" id="RU363041"/>
    </source>
</evidence>
<gene>
    <name evidence="6" type="ORF">RJN63_28795</name>
</gene>
<feature type="transmembrane region" description="Helical" evidence="5">
    <location>
        <begin position="244"/>
        <end position="262"/>
    </location>
</feature>
<feature type="transmembrane region" description="Helical" evidence="5">
    <location>
        <begin position="184"/>
        <end position="207"/>
    </location>
</feature>
<keyword evidence="4 5" id="KW-0472">Membrane</keyword>
<evidence type="ECO:0000256" key="1">
    <source>
        <dbReference type="ARBA" id="ARBA00004141"/>
    </source>
</evidence>
<dbReference type="PANTHER" id="PTHR43701">
    <property type="entry name" value="MEMBRANE TRANSPORTER PROTEIN MJ0441-RELATED"/>
    <property type="match status" value="1"/>
</dbReference>
<feature type="transmembrane region" description="Helical" evidence="5">
    <location>
        <begin position="37"/>
        <end position="59"/>
    </location>
</feature>
<feature type="transmembrane region" description="Helical" evidence="5">
    <location>
        <begin position="214"/>
        <end position="232"/>
    </location>
</feature>
<dbReference type="AlphaFoldDB" id="A0AAE4K9F8"/>
<comment type="similarity">
    <text evidence="5">Belongs to the 4-toluene sulfonate uptake permease (TSUP) (TC 2.A.102) family.</text>
</comment>
<evidence type="ECO:0000313" key="6">
    <source>
        <dbReference type="EMBL" id="MDT0340858.1"/>
    </source>
</evidence>
<evidence type="ECO:0000256" key="3">
    <source>
        <dbReference type="ARBA" id="ARBA00022989"/>
    </source>
</evidence>
<dbReference type="EMBL" id="JAVRAA010000029">
    <property type="protein sequence ID" value="MDT0340858.1"/>
    <property type="molecule type" value="Genomic_DNA"/>
</dbReference>
<feature type="transmembrane region" description="Helical" evidence="5">
    <location>
        <begin position="71"/>
        <end position="91"/>
    </location>
</feature>
<keyword evidence="2 5" id="KW-0812">Transmembrane</keyword>
<dbReference type="PANTHER" id="PTHR43701:SF2">
    <property type="entry name" value="MEMBRANE TRANSPORTER PROTEIN YJNA-RELATED"/>
    <property type="match status" value="1"/>
</dbReference>
<comment type="subcellular location">
    <subcellularLocation>
        <location evidence="5">Cell membrane</location>
        <topology evidence="5">Multi-pass membrane protein</topology>
    </subcellularLocation>
    <subcellularLocation>
        <location evidence="1">Membrane</location>
        <topology evidence="1">Multi-pass membrane protein</topology>
    </subcellularLocation>
</comment>
<sequence length="265" mass="26635">MMITGLLLGAVVGIIMGLTGAGGGILAVPLLVFGMHLTIAEAGPVGLLAVGVSAAAGALMGLKAGIVRYRAAVLIAGTGILLAPLGVWLAHRLDTRLLSLLFAAVLAWVAYKTFREIVGRSVESTSLTLDRPCIRDDMSGRFIWTSKCAGALSIAGAIAGILSGLLGVGGGFVMVPALQRSTDLAAQSVVATSLAVIALVSLTGVVVSLSTGKFSLGVALPFAAGSIVGMGVGSVLTSRLPQKYLKGAFGVICLGVAAMMTFKSL</sequence>
<keyword evidence="5" id="KW-1003">Cell membrane</keyword>
<comment type="caution">
    <text evidence="6">The sequence shown here is derived from an EMBL/GenBank/DDBJ whole genome shotgun (WGS) entry which is preliminary data.</text>
</comment>
<proteinExistence type="inferred from homology"/>